<feature type="domain" description="DUF5615" evidence="1">
    <location>
        <begin position="4"/>
        <end position="110"/>
    </location>
</feature>
<dbReference type="Pfam" id="PF18480">
    <property type="entry name" value="DUF5615"/>
    <property type="match status" value="1"/>
</dbReference>
<protein>
    <submittedName>
        <fullName evidence="2">DUF5615 family PIN-like protein</fullName>
    </submittedName>
</protein>
<dbReference type="EMBL" id="CP054139">
    <property type="protein sequence ID" value="QKJ32506.1"/>
    <property type="molecule type" value="Genomic_DNA"/>
</dbReference>
<gene>
    <name evidence="2" type="ORF">HQ865_23000</name>
</gene>
<dbReference type="AlphaFoldDB" id="A0A7D4Q3W2"/>
<dbReference type="Proteomes" id="UP000505355">
    <property type="component" value="Chromosome"/>
</dbReference>
<dbReference type="InterPro" id="IPR041049">
    <property type="entry name" value="DUF5615"/>
</dbReference>
<evidence type="ECO:0000259" key="1">
    <source>
        <dbReference type="Pfam" id="PF18480"/>
    </source>
</evidence>
<reference evidence="2 3" key="1">
    <citation type="submission" date="2020-05" db="EMBL/GenBank/DDBJ databases">
        <title>Mucilaginibacter mali sp. nov.</title>
        <authorList>
            <person name="Kim H.S."/>
            <person name="Lee K.C."/>
            <person name="Suh M.K."/>
            <person name="Kim J.-S."/>
            <person name="Han K.-I."/>
            <person name="Eom M.K."/>
            <person name="Shin Y.K."/>
            <person name="Lee J.-S."/>
        </authorList>
    </citation>
    <scope>NUCLEOTIDE SEQUENCE [LARGE SCALE GENOMIC DNA]</scope>
    <source>
        <strain evidence="2 3">G2-14</strain>
    </source>
</reference>
<organism evidence="2 3">
    <name type="scientific">Mucilaginibacter mali</name>
    <dbReference type="NCBI Taxonomy" id="2740462"/>
    <lineage>
        <taxon>Bacteria</taxon>
        <taxon>Pseudomonadati</taxon>
        <taxon>Bacteroidota</taxon>
        <taxon>Sphingobacteriia</taxon>
        <taxon>Sphingobacteriales</taxon>
        <taxon>Sphingobacteriaceae</taxon>
        <taxon>Mucilaginibacter</taxon>
    </lineage>
</organism>
<sequence length="112" mass="13175">MSVRLISDENISWRLKKLLPDWDILPANEIDIENRVSDIFIWRFAKANQYHILTFDEDFSELQNLYSFPPKIIWLRTGNCSTAEIANCLKKELFTIGAFLQNDELGLLEIHF</sequence>
<evidence type="ECO:0000313" key="2">
    <source>
        <dbReference type="EMBL" id="QKJ32506.1"/>
    </source>
</evidence>
<name>A0A7D4Q3W2_9SPHI</name>
<dbReference type="RefSeq" id="WP_173417155.1">
    <property type="nucleotide sequence ID" value="NZ_CP054139.1"/>
</dbReference>
<evidence type="ECO:0000313" key="3">
    <source>
        <dbReference type="Proteomes" id="UP000505355"/>
    </source>
</evidence>
<keyword evidence="3" id="KW-1185">Reference proteome</keyword>
<dbReference type="KEGG" id="mmab:HQ865_23000"/>
<proteinExistence type="predicted"/>
<accession>A0A7D4Q3W2</accession>